<protein>
    <submittedName>
        <fullName evidence="1">Plasmid stabilization system protein ParE</fullName>
    </submittedName>
</protein>
<evidence type="ECO:0000313" key="2">
    <source>
        <dbReference type="Proteomes" id="UP000545490"/>
    </source>
</evidence>
<evidence type="ECO:0000313" key="1">
    <source>
        <dbReference type="EMBL" id="MBB3916655.1"/>
    </source>
</evidence>
<name>A0A7W6FK17_9HYPH</name>
<sequence>MRRVKVVYRREALSDLRQIYLDIAEMSQSHVTANRFVKRIMARSFPA</sequence>
<dbReference type="Proteomes" id="UP000545490">
    <property type="component" value="Unassembled WGS sequence"/>
</dbReference>
<organism evidence="1 2">
    <name type="scientific">Rhizobium fabae</name>
    <dbReference type="NCBI Taxonomy" id="573179"/>
    <lineage>
        <taxon>Bacteria</taxon>
        <taxon>Pseudomonadati</taxon>
        <taxon>Pseudomonadota</taxon>
        <taxon>Alphaproteobacteria</taxon>
        <taxon>Hyphomicrobiales</taxon>
        <taxon>Rhizobiaceae</taxon>
        <taxon>Rhizobium/Agrobacterium group</taxon>
        <taxon>Rhizobium</taxon>
    </lineage>
</organism>
<dbReference type="RefSeq" id="WP_245438273.1">
    <property type="nucleotide sequence ID" value="NZ_ML133654.1"/>
</dbReference>
<dbReference type="EMBL" id="JACIDG010000010">
    <property type="protein sequence ID" value="MBB3916655.1"/>
    <property type="molecule type" value="Genomic_DNA"/>
</dbReference>
<proteinExistence type="predicted"/>
<reference evidence="1 2" key="1">
    <citation type="submission" date="2020-08" db="EMBL/GenBank/DDBJ databases">
        <title>Genomic Encyclopedia of Type Strains, Phase IV (KMG-IV): sequencing the most valuable type-strain genomes for metagenomic binning, comparative biology and taxonomic classification.</title>
        <authorList>
            <person name="Goeker M."/>
        </authorList>
    </citation>
    <scope>NUCLEOTIDE SEQUENCE [LARGE SCALE GENOMIC DNA]</scope>
    <source>
        <strain evidence="1 2">DSM 19331</strain>
    </source>
</reference>
<comment type="caution">
    <text evidence="1">The sequence shown here is derived from an EMBL/GenBank/DDBJ whole genome shotgun (WGS) entry which is preliminary data.</text>
</comment>
<dbReference type="AlphaFoldDB" id="A0A7W6FK17"/>
<gene>
    <name evidence="1" type="ORF">GGQ65_003964</name>
</gene>
<accession>A0A7W6FK17</accession>